<sequence>MSDSEVASKEALAAAPKIWRHIVQANPAAAVAFVNRAPAQHAGEAVFANRSDGKVDVYYFL</sequence>
<keyword evidence="2" id="KW-1185">Reference proteome</keyword>
<evidence type="ECO:0000313" key="1">
    <source>
        <dbReference type="EMBL" id="MFC3980678.1"/>
    </source>
</evidence>
<proteinExistence type="predicted"/>
<comment type="caution">
    <text evidence="1">The sequence shown here is derived from an EMBL/GenBank/DDBJ whole genome shotgun (WGS) entry which is preliminary data.</text>
</comment>
<accession>A0ABV8F027</accession>
<gene>
    <name evidence="1" type="ORF">ACFOYY_11130</name>
</gene>
<reference evidence="2" key="1">
    <citation type="journal article" date="2019" name="Int. J. Syst. Evol. Microbiol.">
        <title>The Global Catalogue of Microorganisms (GCM) 10K type strain sequencing project: providing services to taxonomists for standard genome sequencing and annotation.</title>
        <authorList>
            <consortium name="The Broad Institute Genomics Platform"/>
            <consortium name="The Broad Institute Genome Sequencing Center for Infectious Disease"/>
            <person name="Wu L."/>
            <person name="Ma J."/>
        </authorList>
    </citation>
    <scope>NUCLEOTIDE SEQUENCE [LARGE SCALE GENOMIC DNA]</scope>
    <source>
        <strain evidence="2">TBRC 7912</strain>
    </source>
</reference>
<dbReference type="RefSeq" id="WP_386189672.1">
    <property type="nucleotide sequence ID" value="NZ_JBHSBC010000010.1"/>
</dbReference>
<protein>
    <submittedName>
        <fullName evidence="1">Uncharacterized protein</fullName>
    </submittedName>
</protein>
<dbReference type="Proteomes" id="UP001595698">
    <property type="component" value="Unassembled WGS sequence"/>
</dbReference>
<evidence type="ECO:0000313" key="2">
    <source>
        <dbReference type="Proteomes" id="UP001595698"/>
    </source>
</evidence>
<name>A0ABV8F027_9ACTN</name>
<organism evidence="1 2">
    <name type="scientific">Streptosporangium jomthongense</name>
    <dbReference type="NCBI Taxonomy" id="1193683"/>
    <lineage>
        <taxon>Bacteria</taxon>
        <taxon>Bacillati</taxon>
        <taxon>Actinomycetota</taxon>
        <taxon>Actinomycetes</taxon>
        <taxon>Streptosporangiales</taxon>
        <taxon>Streptosporangiaceae</taxon>
        <taxon>Streptosporangium</taxon>
    </lineage>
</organism>
<dbReference type="EMBL" id="JBHSBC010000010">
    <property type="protein sequence ID" value="MFC3980678.1"/>
    <property type="molecule type" value="Genomic_DNA"/>
</dbReference>